<dbReference type="Proteomes" id="UP000016223">
    <property type="component" value="Chromosome 2"/>
</dbReference>
<dbReference type="OrthoDB" id="8535430at2"/>
<dbReference type="InterPro" id="IPR039536">
    <property type="entry name" value="TetR_C_Proteobacteria"/>
</dbReference>
<dbReference type="HOGENOM" id="CLU_3190333_0_0_4"/>
<reference evidence="2 3" key="1">
    <citation type="submission" date="2012-10" db="EMBL/GenBank/DDBJ databases">
        <title>Genome sequence of Variovorax paradoxus B4.</title>
        <authorList>
            <person name="Schuldes J."/>
            <person name="Brandt U."/>
            <person name="Hiessl S."/>
            <person name="Wuebbeler J.H."/>
            <person name="Thuermer A."/>
            <person name="Steinbuechel A."/>
            <person name="Daniel R."/>
        </authorList>
    </citation>
    <scope>NUCLEOTIDE SEQUENCE [LARGE SCALE GENOMIC DNA]</scope>
    <source>
        <strain evidence="2 3">B4</strain>
    </source>
</reference>
<evidence type="ECO:0000259" key="1">
    <source>
        <dbReference type="Pfam" id="PF14246"/>
    </source>
</evidence>
<organism evidence="2 3">
    <name type="scientific">Variovorax paradoxus B4</name>
    <dbReference type="NCBI Taxonomy" id="1246301"/>
    <lineage>
        <taxon>Bacteria</taxon>
        <taxon>Pseudomonadati</taxon>
        <taxon>Pseudomonadota</taxon>
        <taxon>Betaproteobacteria</taxon>
        <taxon>Burkholderiales</taxon>
        <taxon>Comamonadaceae</taxon>
        <taxon>Variovorax</taxon>
    </lineage>
</organism>
<dbReference type="KEGG" id="vpd:VAPA_2c12160"/>
<dbReference type="PATRIC" id="fig|1246301.3.peg.6722"/>
<dbReference type="Pfam" id="PF14246">
    <property type="entry name" value="TetR_C_7"/>
    <property type="match status" value="1"/>
</dbReference>
<feature type="domain" description="Transcriptional regulator TetR C-terminal Proteobacteria type" evidence="1">
    <location>
        <begin position="2"/>
        <end position="41"/>
    </location>
</feature>
<dbReference type="AlphaFoldDB" id="T1XNA1"/>
<dbReference type="Gene3D" id="1.10.357.10">
    <property type="entry name" value="Tetracycline Repressor, domain 2"/>
    <property type="match status" value="1"/>
</dbReference>
<evidence type="ECO:0000313" key="2">
    <source>
        <dbReference type="EMBL" id="AGU53769.1"/>
    </source>
</evidence>
<dbReference type="RefSeq" id="WP_021004594.1">
    <property type="nucleotide sequence ID" value="NC_022234.1"/>
</dbReference>
<proteinExistence type="predicted"/>
<name>T1XNA1_VARPD</name>
<sequence length="46" mass="5041">MQFSALVTAETQVRLFQTNPPPLSADQIHAMVQRAVEMFLAGAAPR</sequence>
<gene>
    <name evidence="2" type="ORF">VAPA_2c12160</name>
</gene>
<dbReference type="EMBL" id="CP003912">
    <property type="protein sequence ID" value="AGU53769.1"/>
    <property type="molecule type" value="Genomic_DNA"/>
</dbReference>
<protein>
    <submittedName>
        <fullName evidence="2">Putative TetR-like transcriptional regulator</fullName>
    </submittedName>
</protein>
<accession>T1XNA1</accession>
<evidence type="ECO:0000313" key="3">
    <source>
        <dbReference type="Proteomes" id="UP000016223"/>
    </source>
</evidence>